<dbReference type="Proteomes" id="UP001378592">
    <property type="component" value="Unassembled WGS sequence"/>
</dbReference>
<comment type="similarity">
    <text evidence="1 2">Belongs to the BolA/IbaG family.</text>
</comment>
<evidence type="ECO:0000256" key="1">
    <source>
        <dbReference type="ARBA" id="ARBA00005578"/>
    </source>
</evidence>
<accession>A0AAN9ZC15</accession>
<name>A0AAN9ZC15_9ORTH</name>
<dbReference type="InterPro" id="IPR002634">
    <property type="entry name" value="BolA"/>
</dbReference>
<dbReference type="GO" id="GO:0005739">
    <property type="term" value="C:mitochondrion"/>
    <property type="evidence" value="ECO:0007669"/>
    <property type="project" value="TreeGrafter"/>
</dbReference>
<dbReference type="PIRSF" id="PIRSF003113">
    <property type="entry name" value="BolA"/>
    <property type="match status" value="1"/>
</dbReference>
<comment type="caution">
    <text evidence="4">The sequence shown here is derived from an EMBL/GenBank/DDBJ whole genome shotgun (WGS) entry which is preliminary data.</text>
</comment>
<dbReference type="InterPro" id="IPR050961">
    <property type="entry name" value="BolA/IbaG_stress_morph_reg"/>
</dbReference>
<protein>
    <recommendedName>
        <fullName evidence="6">BolA-like protein DDB_G0274169</fullName>
    </recommendedName>
</protein>
<evidence type="ECO:0000256" key="2">
    <source>
        <dbReference type="RuleBase" id="RU003860"/>
    </source>
</evidence>
<feature type="region of interest" description="Disordered" evidence="3">
    <location>
        <begin position="98"/>
        <end position="121"/>
    </location>
</feature>
<sequence>MLKVLTFANVMRVYSTMKPVERSIYSKLKETFKPIHLDVLNESHMHNVPPNSETHFKVIVVSNDFDKVPLIKRHRLVNETLKEELQQGVHALSIVTKSPSEWESSNQELTESPPCRGGFGK</sequence>
<dbReference type="GO" id="GO:1990229">
    <property type="term" value="C:iron-sulfur cluster assembly complex"/>
    <property type="evidence" value="ECO:0007669"/>
    <property type="project" value="UniProtKB-ARBA"/>
</dbReference>
<dbReference type="EMBL" id="JAZDUA010000064">
    <property type="protein sequence ID" value="KAK7870102.1"/>
    <property type="molecule type" value="Genomic_DNA"/>
</dbReference>
<feature type="compositionally biased region" description="Polar residues" evidence="3">
    <location>
        <begin position="98"/>
        <end position="110"/>
    </location>
</feature>
<dbReference type="AlphaFoldDB" id="A0AAN9ZC15"/>
<keyword evidence="5" id="KW-1185">Reference proteome</keyword>
<proteinExistence type="inferred from homology"/>
<dbReference type="PANTHER" id="PTHR46229">
    <property type="entry name" value="BOLA TRANSCRIPTION REGULATOR"/>
    <property type="match status" value="1"/>
</dbReference>
<dbReference type="InterPro" id="IPR036065">
    <property type="entry name" value="BolA-like_sf"/>
</dbReference>
<organism evidence="4 5">
    <name type="scientific">Gryllus longicercus</name>
    <dbReference type="NCBI Taxonomy" id="2509291"/>
    <lineage>
        <taxon>Eukaryota</taxon>
        <taxon>Metazoa</taxon>
        <taxon>Ecdysozoa</taxon>
        <taxon>Arthropoda</taxon>
        <taxon>Hexapoda</taxon>
        <taxon>Insecta</taxon>
        <taxon>Pterygota</taxon>
        <taxon>Neoptera</taxon>
        <taxon>Polyneoptera</taxon>
        <taxon>Orthoptera</taxon>
        <taxon>Ensifera</taxon>
        <taxon>Gryllidea</taxon>
        <taxon>Grylloidea</taxon>
        <taxon>Gryllidae</taxon>
        <taxon>Gryllinae</taxon>
        <taxon>Gryllus</taxon>
    </lineage>
</organism>
<dbReference type="Gene3D" id="3.30.300.90">
    <property type="entry name" value="BolA-like"/>
    <property type="match status" value="1"/>
</dbReference>
<evidence type="ECO:0000313" key="4">
    <source>
        <dbReference type="EMBL" id="KAK7870102.1"/>
    </source>
</evidence>
<dbReference type="SUPFAM" id="SSF82657">
    <property type="entry name" value="BolA-like"/>
    <property type="match status" value="1"/>
</dbReference>
<evidence type="ECO:0000313" key="5">
    <source>
        <dbReference type="Proteomes" id="UP001378592"/>
    </source>
</evidence>
<reference evidence="4 5" key="1">
    <citation type="submission" date="2024-03" db="EMBL/GenBank/DDBJ databases">
        <title>The genome assembly and annotation of the cricket Gryllus longicercus Weissman &amp; Gray.</title>
        <authorList>
            <person name="Szrajer S."/>
            <person name="Gray D."/>
            <person name="Ylla G."/>
        </authorList>
    </citation>
    <scope>NUCLEOTIDE SEQUENCE [LARGE SCALE GENOMIC DNA]</scope>
    <source>
        <strain evidence="4">DAG 2021-001</strain>
        <tissue evidence="4">Whole body minus gut</tissue>
    </source>
</reference>
<evidence type="ECO:0008006" key="6">
    <source>
        <dbReference type="Google" id="ProtNLM"/>
    </source>
</evidence>
<evidence type="ECO:0000256" key="3">
    <source>
        <dbReference type="SAM" id="MobiDB-lite"/>
    </source>
</evidence>
<dbReference type="FunFam" id="3.30.300.90:FF:000001">
    <property type="entry name" value="Transcriptional regulator BolA"/>
    <property type="match status" value="1"/>
</dbReference>
<dbReference type="PANTHER" id="PTHR46229:SF2">
    <property type="entry name" value="BOLA-LIKE PROTEIN 1"/>
    <property type="match status" value="1"/>
</dbReference>
<gene>
    <name evidence="4" type="ORF">R5R35_011082</name>
</gene>
<dbReference type="Pfam" id="PF01722">
    <property type="entry name" value="BolA"/>
    <property type="match status" value="1"/>
</dbReference>